<dbReference type="SUPFAM" id="SSF52980">
    <property type="entry name" value="Restriction endonuclease-like"/>
    <property type="match status" value="1"/>
</dbReference>
<dbReference type="GO" id="GO:0008408">
    <property type="term" value="F:3'-5' exonuclease activity"/>
    <property type="evidence" value="ECO:0007669"/>
    <property type="project" value="UniProtKB-UniRule"/>
</dbReference>
<dbReference type="OrthoDB" id="9810135at2"/>
<evidence type="ECO:0000256" key="1">
    <source>
        <dbReference type="ARBA" id="ARBA00022722"/>
    </source>
</evidence>
<dbReference type="Pfam" id="PF12705">
    <property type="entry name" value="PDDEXK_1"/>
    <property type="match status" value="1"/>
</dbReference>
<keyword evidence="19" id="KW-1185">Reference proteome</keyword>
<dbReference type="InterPro" id="IPR014016">
    <property type="entry name" value="UvrD-like_ATP-bd"/>
</dbReference>
<keyword evidence="8 13" id="KW-0238">DNA-binding</keyword>
<evidence type="ECO:0000256" key="6">
    <source>
        <dbReference type="ARBA" id="ARBA00022839"/>
    </source>
</evidence>
<organism evidence="18 19">
    <name type="scientific">Thermosinus carboxydivorans Nor1</name>
    <dbReference type="NCBI Taxonomy" id="401526"/>
    <lineage>
        <taxon>Bacteria</taxon>
        <taxon>Bacillati</taxon>
        <taxon>Bacillota</taxon>
        <taxon>Negativicutes</taxon>
        <taxon>Selenomonadales</taxon>
        <taxon>Sporomusaceae</taxon>
        <taxon>Thermosinus</taxon>
    </lineage>
</organism>
<evidence type="ECO:0000256" key="14">
    <source>
        <dbReference type="PROSITE-ProRule" id="PRU00560"/>
    </source>
</evidence>
<feature type="domain" description="UvrD-like helicase ATP-binding" evidence="16">
    <location>
        <begin position="2"/>
        <end position="471"/>
    </location>
</feature>
<dbReference type="InterPro" id="IPR038726">
    <property type="entry name" value="PDDEXK_AddAB-type"/>
</dbReference>
<comment type="catalytic activity">
    <reaction evidence="12 13">
        <text>ATP + H2O = ADP + phosphate + H(+)</text>
        <dbReference type="Rhea" id="RHEA:13065"/>
        <dbReference type="ChEBI" id="CHEBI:15377"/>
        <dbReference type="ChEBI" id="CHEBI:15378"/>
        <dbReference type="ChEBI" id="CHEBI:30616"/>
        <dbReference type="ChEBI" id="CHEBI:43474"/>
        <dbReference type="ChEBI" id="CHEBI:456216"/>
        <dbReference type="EC" id="5.6.2.4"/>
    </reaction>
</comment>
<dbReference type="NCBIfam" id="TIGR02785">
    <property type="entry name" value="addA_Gpos"/>
    <property type="match status" value="1"/>
</dbReference>
<keyword evidence="10 13" id="KW-0413">Isomerase</keyword>
<dbReference type="Gene3D" id="3.40.50.300">
    <property type="entry name" value="P-loop containing nucleotide triphosphate hydrolases"/>
    <property type="match status" value="4"/>
</dbReference>
<evidence type="ECO:0000256" key="12">
    <source>
        <dbReference type="ARBA" id="ARBA00048988"/>
    </source>
</evidence>
<evidence type="ECO:0000256" key="8">
    <source>
        <dbReference type="ARBA" id="ARBA00023125"/>
    </source>
</evidence>
<evidence type="ECO:0000256" key="4">
    <source>
        <dbReference type="ARBA" id="ARBA00022801"/>
    </source>
</evidence>
<evidence type="ECO:0000256" key="7">
    <source>
        <dbReference type="ARBA" id="ARBA00022840"/>
    </source>
</evidence>
<dbReference type="PANTHER" id="PTHR11070:SF48">
    <property type="entry name" value="ATP-DEPENDENT HELICASE_NUCLEASE SUBUNIT A"/>
    <property type="match status" value="1"/>
</dbReference>
<keyword evidence="4 13" id="KW-0378">Hydrolase</keyword>
<dbReference type="CDD" id="cd17932">
    <property type="entry name" value="DEXQc_UvrD"/>
    <property type="match status" value="2"/>
</dbReference>
<dbReference type="InterPro" id="IPR000212">
    <property type="entry name" value="DNA_helicase_UvrD/REP"/>
</dbReference>
<dbReference type="Gene3D" id="3.90.320.10">
    <property type="match status" value="1"/>
</dbReference>
<keyword evidence="5 13" id="KW-0347">Helicase</keyword>
<evidence type="ECO:0000256" key="11">
    <source>
        <dbReference type="ARBA" id="ARBA00034617"/>
    </source>
</evidence>
<sequence>MSNWSPEQRAAIEARGQNLLVAAAAGSGKTSVLVQRIIDRILDKTAPVNVDALLVVTFTNAAAAEMRERIAQALTAELAKGERTRYLERQLLLLNQASISTIHSFCQSVVRQYFYRLDLDPQFRIAGEGETTLLRSDTLEALLAERYEQGDEAFLTLVDHYGDERDDSSLAGLILRLYEFARSQPWPEHWLRRLADAFRLDGAAGIGAPWEALLADRIALELERLQHKFARLAAEAVRPGNPAAYVKTLEDDRGQLDWAIAAARHSWRELGAALNGLKFGTLPAAKGVDAAVCKRFQERRNTIKSKVKEIAERYFGRPEQELIADMRAQLPLVETLIDLVLAFGQRFQEAKKAKGLVDFSDLEHYCLQILLADNATPDNIQPSAVALALREKYEEVLVDEYQDTNAVQETILELVSRPDRPNRFMVGDVKQSIYRFRLAEPGLFLEKYNRYPAAAGGSERRIDLAQNFRSRPGILAAVNFLFSQLMTPRAAEMGYGAAEALNPGPDYPPCDQLTLAGPVEVHLINQAEAVAAAPAADVVEDEAEQQDADAGGDEPANSSELVTAQELTAFEREAWLIARRLLALKEAGHVVYDKHDKAYRPLAWRDIVILLRTVQGKAGVLLDVLRQAGIPAYADVDGGYFEETEVQVMLSLLAVIDNPRQDIHLAGVLRSPLVGLTAGDLAAIRLCKDGDLWTALTAAAGADIAEPLRQKIGVFLERLDRWRSLARRRGVAELIWSIYRETGYYDYIGGMPGGALRQANLRVLYDRARQFEATNFRGLFRFLRFLERLRDRGSDMAVARALGEGEDVVRVMSIHKSKGLEFPVVVLADLGKQLNLRDTQELVLCHKELGLGPKVIRPDLRDSYPTLARWGIEHKLTLEAKAEELRILYVALTRAREKLILVGSVKKLADRCSDWCAMVGWQAQALPDALITDAKNYLDWLGPAIVRHPGGAPLRALAGCDETPTAKLAALNAAWQVITHAADSINPVAPAQPADNPLAVCLKELKPLPGGDSAWVAARLDWRYPYAAAVGQPAKLTVSEIKRRFALADQDGEQWYPPRLAARPRFIQTAGKLTAAEVGTAMHTVMQHLNLAGDMSASGVRRELERLVAAEILLPEQAAAVDVEAIAAFFTSPLGQRLLNAAWRRRELAFCQVLPAASIDPALAGTDETVFIQGVVDCLFAEADGLILIDYKTDQVKDGFELVERYDVQLKLYAAAMETILRQPVKEIYLYVFSTGQIVPVGRASR</sequence>
<dbReference type="eggNOG" id="COG1074">
    <property type="taxonomic scope" value="Bacteria"/>
</dbReference>
<keyword evidence="7 13" id="KW-0067">ATP-binding</keyword>
<keyword evidence="9 13" id="KW-0234">DNA repair</keyword>
<dbReference type="GO" id="GO:0033202">
    <property type="term" value="C:DNA helicase complex"/>
    <property type="evidence" value="ECO:0007669"/>
    <property type="project" value="TreeGrafter"/>
</dbReference>
<dbReference type="SUPFAM" id="SSF52540">
    <property type="entry name" value="P-loop containing nucleoside triphosphate hydrolases"/>
    <property type="match status" value="1"/>
</dbReference>
<name>A1HTK7_9FIRM</name>
<proteinExistence type="inferred from homology"/>
<comment type="caution">
    <text evidence="18">The sequence shown here is derived from an EMBL/GenBank/DDBJ whole genome shotgun (WGS) entry which is preliminary data.</text>
</comment>
<dbReference type="InterPro" id="IPR014017">
    <property type="entry name" value="DNA_helicase_UvrD-like_C"/>
</dbReference>
<dbReference type="PANTHER" id="PTHR11070">
    <property type="entry name" value="UVRD / RECB / PCRA DNA HELICASE FAMILY MEMBER"/>
    <property type="match status" value="1"/>
</dbReference>
<dbReference type="Pfam" id="PF00580">
    <property type="entry name" value="UvrD-helicase"/>
    <property type="match status" value="1"/>
</dbReference>
<evidence type="ECO:0000256" key="15">
    <source>
        <dbReference type="SAM" id="MobiDB-lite"/>
    </source>
</evidence>
<evidence type="ECO:0000313" key="18">
    <source>
        <dbReference type="EMBL" id="EAX46620.1"/>
    </source>
</evidence>
<dbReference type="GO" id="GO:0005524">
    <property type="term" value="F:ATP binding"/>
    <property type="evidence" value="ECO:0007669"/>
    <property type="project" value="UniProtKB-UniRule"/>
</dbReference>
<evidence type="ECO:0000256" key="13">
    <source>
        <dbReference type="HAMAP-Rule" id="MF_01451"/>
    </source>
</evidence>
<dbReference type="InterPro" id="IPR027417">
    <property type="entry name" value="P-loop_NTPase"/>
</dbReference>
<comment type="catalytic activity">
    <reaction evidence="11 13">
        <text>Couples ATP hydrolysis with the unwinding of duplex DNA by translocating in the 3'-5' direction.</text>
        <dbReference type="EC" id="5.6.2.4"/>
    </reaction>
</comment>
<evidence type="ECO:0000256" key="10">
    <source>
        <dbReference type="ARBA" id="ARBA00023235"/>
    </source>
</evidence>
<feature type="compositionally biased region" description="Acidic residues" evidence="15">
    <location>
        <begin position="538"/>
        <end position="552"/>
    </location>
</feature>
<evidence type="ECO:0000259" key="17">
    <source>
        <dbReference type="PROSITE" id="PS51217"/>
    </source>
</evidence>
<keyword evidence="6 13" id="KW-0269">Exonuclease</keyword>
<dbReference type="InterPro" id="IPR011604">
    <property type="entry name" value="PDDEXK-like_dom_sf"/>
</dbReference>
<reference evidence="18 19" key="2">
    <citation type="submission" date="2007-01" db="EMBL/GenBank/DDBJ databases">
        <title>Sequencing of the draft genome and assembly of Thermosinus carboxydivorans Nor1.</title>
        <authorList>
            <consortium name="US DOE Joint Genome Institute (JGI-PGF)"/>
            <person name="Copeland A."/>
            <person name="Lucas S."/>
            <person name="Lapidus A."/>
            <person name="Barry K."/>
            <person name="Glavina del Rio T."/>
            <person name="Dalin E."/>
            <person name="Tice H."/>
            <person name="Bruce D."/>
            <person name="Pitluck S."/>
            <person name="Richardson P."/>
        </authorList>
    </citation>
    <scope>NUCLEOTIDE SEQUENCE [LARGE SCALE GENOMIC DNA]</scope>
    <source>
        <strain evidence="18 19">Nor1</strain>
    </source>
</reference>
<comment type="function">
    <text evidence="13">The heterodimer acts as both an ATP-dependent DNA helicase and an ATP-dependent, dual-direction single-stranded exonuclease. Recognizes the chi site generating a DNA molecule suitable for the initiation of homologous recombination. The AddA nuclease domain is required for chi fragment generation; this subunit has the helicase and 3' -&gt; 5' nuclease activities.</text>
</comment>
<dbReference type="InterPro" id="IPR014152">
    <property type="entry name" value="AddA"/>
</dbReference>
<comment type="similarity">
    <text evidence="13">Belongs to the helicase family. AddA subfamily.</text>
</comment>
<evidence type="ECO:0000256" key="2">
    <source>
        <dbReference type="ARBA" id="ARBA00022741"/>
    </source>
</evidence>
<evidence type="ECO:0000256" key="5">
    <source>
        <dbReference type="ARBA" id="ARBA00022806"/>
    </source>
</evidence>
<reference evidence="18 19" key="1">
    <citation type="submission" date="2007-01" db="EMBL/GenBank/DDBJ databases">
        <title>Annotation of the draft genome assembly of Thermosinus carboxydivorans Nor1.</title>
        <authorList>
            <consortium name="US DOE Joint Genome Institute (JGI-ORNL)"/>
            <person name="Larimer F."/>
            <person name="Land M."/>
            <person name="Hauser L."/>
        </authorList>
    </citation>
    <scope>NUCLEOTIDE SEQUENCE [LARGE SCALE GENOMIC DNA]</scope>
    <source>
        <strain evidence="18 19">Nor1</strain>
    </source>
</reference>
<keyword evidence="2 13" id="KW-0547">Nucleotide-binding</keyword>
<dbReference type="FunFam" id="3.40.50.300:FF:001236">
    <property type="entry name" value="ATP-dependent helicase/nuclease subunit A"/>
    <property type="match status" value="1"/>
</dbReference>
<dbReference type="GO" id="GO:0016887">
    <property type="term" value="F:ATP hydrolysis activity"/>
    <property type="evidence" value="ECO:0007669"/>
    <property type="project" value="RHEA"/>
</dbReference>
<dbReference type="PROSITE" id="PS51198">
    <property type="entry name" value="UVRD_HELICASE_ATP_BIND"/>
    <property type="match status" value="1"/>
</dbReference>
<dbReference type="EC" id="3.1.-.-" evidence="13"/>
<evidence type="ECO:0000313" key="19">
    <source>
        <dbReference type="Proteomes" id="UP000005139"/>
    </source>
</evidence>
<dbReference type="EC" id="5.6.2.4" evidence="13"/>
<feature type="binding site" evidence="14">
    <location>
        <begin position="23"/>
        <end position="30"/>
    </location>
    <ligand>
        <name>ATP</name>
        <dbReference type="ChEBI" id="CHEBI:30616"/>
    </ligand>
</feature>
<dbReference type="RefSeq" id="WP_007290360.1">
    <property type="nucleotide sequence ID" value="NZ_AAWL01000026.1"/>
</dbReference>
<evidence type="ECO:0000259" key="16">
    <source>
        <dbReference type="PROSITE" id="PS51198"/>
    </source>
</evidence>
<comment type="subunit">
    <text evidence="13">Heterodimer of AddA and AddB/RexB.</text>
</comment>
<dbReference type="HAMAP" id="MF_01451">
    <property type="entry name" value="AddA"/>
    <property type="match status" value="1"/>
</dbReference>
<comment type="cofactor">
    <cofactor evidence="13">
        <name>Mg(2+)</name>
        <dbReference type="ChEBI" id="CHEBI:18420"/>
    </cofactor>
</comment>
<dbReference type="InterPro" id="IPR011335">
    <property type="entry name" value="Restrct_endonuc-II-like"/>
</dbReference>
<feature type="domain" description="UvrD-like helicase C-terminal" evidence="17">
    <location>
        <begin position="528"/>
        <end position="819"/>
    </location>
</feature>
<dbReference type="PROSITE" id="PS51217">
    <property type="entry name" value="UVRD_HELICASE_CTER"/>
    <property type="match status" value="1"/>
</dbReference>
<protein>
    <recommendedName>
        <fullName evidence="13">ATP-dependent helicase/nuclease subunit A</fullName>
        <ecNumber evidence="13">3.1.-.-</ecNumber>
        <ecNumber evidence="13">5.6.2.4</ecNumber>
    </recommendedName>
    <alternativeName>
        <fullName evidence="13">ATP-dependent helicase/nuclease AddA</fullName>
    </alternativeName>
    <alternativeName>
        <fullName evidence="13">DNA 3'-5' helicase AddA</fullName>
    </alternativeName>
</protein>
<feature type="region of interest" description="Disordered" evidence="15">
    <location>
        <begin position="536"/>
        <end position="558"/>
    </location>
</feature>
<keyword evidence="3 13" id="KW-0227">DNA damage</keyword>
<evidence type="ECO:0000256" key="9">
    <source>
        <dbReference type="ARBA" id="ARBA00023204"/>
    </source>
</evidence>
<dbReference type="Pfam" id="PF13361">
    <property type="entry name" value="UvrD_C"/>
    <property type="match status" value="1"/>
</dbReference>
<dbReference type="EMBL" id="AAWL01000026">
    <property type="protein sequence ID" value="EAX46620.1"/>
    <property type="molecule type" value="Genomic_DNA"/>
</dbReference>
<accession>A1HTK7</accession>
<gene>
    <name evidence="13" type="primary">addA</name>
    <name evidence="18" type="ORF">TcarDRAFT_0314</name>
</gene>
<dbReference type="Proteomes" id="UP000005139">
    <property type="component" value="Unassembled WGS sequence"/>
</dbReference>
<dbReference type="GO" id="GO:0000724">
    <property type="term" value="P:double-strand break repair via homologous recombination"/>
    <property type="evidence" value="ECO:0007669"/>
    <property type="project" value="UniProtKB-UniRule"/>
</dbReference>
<dbReference type="GO" id="GO:0043138">
    <property type="term" value="F:3'-5' DNA helicase activity"/>
    <property type="evidence" value="ECO:0007669"/>
    <property type="project" value="UniProtKB-UniRule"/>
</dbReference>
<dbReference type="GO" id="GO:0003690">
    <property type="term" value="F:double-stranded DNA binding"/>
    <property type="evidence" value="ECO:0007669"/>
    <property type="project" value="UniProtKB-UniRule"/>
</dbReference>
<keyword evidence="1 13" id="KW-0540">Nuclease</keyword>
<evidence type="ECO:0000256" key="3">
    <source>
        <dbReference type="ARBA" id="ARBA00022763"/>
    </source>
</evidence>
<dbReference type="AlphaFoldDB" id="A1HTK7"/>
<dbReference type="GO" id="GO:0005829">
    <property type="term" value="C:cytosol"/>
    <property type="evidence" value="ECO:0007669"/>
    <property type="project" value="TreeGrafter"/>
</dbReference>